<name>A0A6B8KFC7_9HYPH</name>
<proteinExistence type="predicted"/>
<reference evidence="1 2" key="1">
    <citation type="submission" date="2019-11" db="EMBL/GenBank/DDBJ databases">
        <title>The genome sequence of Methylocystis heyeri.</title>
        <authorList>
            <person name="Oshkin I.Y."/>
            <person name="Miroshnikov K."/>
            <person name="Dedysh S.N."/>
        </authorList>
    </citation>
    <scope>NUCLEOTIDE SEQUENCE [LARGE SCALE GENOMIC DNA]</scope>
    <source>
        <strain evidence="1 2">H2</strain>
    </source>
</reference>
<dbReference type="EMBL" id="CP046052">
    <property type="protein sequence ID" value="QGM46272.1"/>
    <property type="molecule type" value="Genomic_DNA"/>
</dbReference>
<sequence length="88" mass="10259">MSIFDLDSITAGHIVEGATEATHYLYVDYDLLRKDGQNRFYGNWRQSPEEACRDKIVDKYVDRNQMRNYEFAQACLGSKNGIWKFTIA</sequence>
<evidence type="ECO:0000313" key="1">
    <source>
        <dbReference type="EMBL" id="QGM46272.1"/>
    </source>
</evidence>
<gene>
    <name evidence="1" type="ORF">H2LOC_011495</name>
</gene>
<dbReference type="AlphaFoldDB" id="A0A6B8KFC7"/>
<organism evidence="1 2">
    <name type="scientific">Methylocystis heyeri</name>
    <dbReference type="NCBI Taxonomy" id="391905"/>
    <lineage>
        <taxon>Bacteria</taxon>
        <taxon>Pseudomonadati</taxon>
        <taxon>Pseudomonadota</taxon>
        <taxon>Alphaproteobacteria</taxon>
        <taxon>Hyphomicrobiales</taxon>
        <taxon>Methylocystaceae</taxon>
        <taxon>Methylocystis</taxon>
    </lineage>
</organism>
<dbReference type="KEGG" id="mhey:H2LOC_011495"/>
<keyword evidence="2" id="KW-1185">Reference proteome</keyword>
<dbReference type="Proteomes" id="UP000309061">
    <property type="component" value="Chromosome"/>
</dbReference>
<evidence type="ECO:0000313" key="2">
    <source>
        <dbReference type="Proteomes" id="UP000309061"/>
    </source>
</evidence>
<accession>A0A6B8KFC7</accession>
<protein>
    <submittedName>
        <fullName evidence="1">Uncharacterized protein</fullName>
    </submittedName>
</protein>
<dbReference type="RefSeq" id="WP_136496524.1">
    <property type="nucleotide sequence ID" value="NZ_CP046052.1"/>
</dbReference>